<dbReference type="InterPro" id="IPR011032">
    <property type="entry name" value="GroES-like_sf"/>
</dbReference>
<dbReference type="RefSeq" id="XP_025363092.1">
    <property type="nucleotide sequence ID" value="XM_025509123.1"/>
</dbReference>
<evidence type="ECO:0000256" key="1">
    <source>
        <dbReference type="ARBA" id="ARBA00001947"/>
    </source>
</evidence>
<dbReference type="AlphaFoldDB" id="A0A316UT71"/>
<dbReference type="STRING" id="1569628.A0A316UT71"/>
<feature type="region of interest" description="Disordered" evidence="8">
    <location>
        <begin position="1"/>
        <end position="30"/>
    </location>
</feature>
<keyword evidence="5" id="KW-0560">Oxidoreductase</keyword>
<accession>A0A316UT71</accession>
<dbReference type="GO" id="GO:0006062">
    <property type="term" value="P:sorbitol catabolic process"/>
    <property type="evidence" value="ECO:0007669"/>
    <property type="project" value="TreeGrafter"/>
</dbReference>
<sequence>MSSIAANQLPGDPHPKATPIGRDNSLPVPKADGNLSFVLRGQEDAIFEQRERKPLKDDEVEVNIRQTGICGSDVHYLQHLRIGDFVVRKPMVLGHESAGIVTRVGKAVDTHKVGDRVALEPGVPCFMCDRCKAGTYNHCEKLVFAATPPYDGTLATYYNLNASFAHKIPDNMTLEEASLMEPLGVAVYSTVFQGKAAPLQNVLVFGAGPIGLLCAAVARAFGAKRVVVIDVVDSKLQFARSFCADSVYKPSLPKEGETPIAASERNANELLGSDASSEDIRSKGGFDLVLECTGAEPCVQMGLFAARKRSRFVQIGMGRTPLSLPIHRININEIEMVGSFRYGSGTYRTAIDLVAEGKIDVSRIVTHRYRFDEAHAAFEATKRGKGEDGEQCIKVQICQGEASDA</sequence>
<dbReference type="OrthoDB" id="2148442at2759"/>
<dbReference type="InterPro" id="IPR013154">
    <property type="entry name" value="ADH-like_N"/>
</dbReference>
<evidence type="ECO:0000256" key="5">
    <source>
        <dbReference type="ARBA" id="ARBA00023002"/>
    </source>
</evidence>
<reference evidence="10 11" key="1">
    <citation type="journal article" date="2018" name="Mol. Biol. Evol.">
        <title>Broad Genomic Sampling Reveals a Smut Pathogenic Ancestry of the Fungal Clade Ustilaginomycotina.</title>
        <authorList>
            <person name="Kijpornyongpan T."/>
            <person name="Mondo S.J."/>
            <person name="Barry K."/>
            <person name="Sandor L."/>
            <person name="Lee J."/>
            <person name="Lipzen A."/>
            <person name="Pangilinan J."/>
            <person name="LaButti K."/>
            <person name="Hainaut M."/>
            <person name="Henrissat B."/>
            <person name="Grigoriev I.V."/>
            <person name="Spatafora J.W."/>
            <person name="Aime M.C."/>
        </authorList>
    </citation>
    <scope>NUCLEOTIDE SEQUENCE [LARGE SCALE GENOMIC DNA]</scope>
    <source>
        <strain evidence="10 11">MCA 5214</strain>
    </source>
</reference>
<keyword evidence="3 7" id="KW-0479">Metal-binding</keyword>
<evidence type="ECO:0000256" key="7">
    <source>
        <dbReference type="RuleBase" id="RU361277"/>
    </source>
</evidence>
<evidence type="ECO:0000256" key="8">
    <source>
        <dbReference type="SAM" id="MobiDB-lite"/>
    </source>
</evidence>
<dbReference type="Proteomes" id="UP000245884">
    <property type="component" value="Unassembled WGS sequence"/>
</dbReference>
<keyword evidence="11" id="KW-1185">Reference proteome</keyword>
<dbReference type="SUPFAM" id="SSF51735">
    <property type="entry name" value="NAD(P)-binding Rossmann-fold domains"/>
    <property type="match status" value="1"/>
</dbReference>
<organism evidence="10 11">
    <name type="scientific">Jaminaea rosea</name>
    <dbReference type="NCBI Taxonomy" id="1569628"/>
    <lineage>
        <taxon>Eukaryota</taxon>
        <taxon>Fungi</taxon>
        <taxon>Dikarya</taxon>
        <taxon>Basidiomycota</taxon>
        <taxon>Ustilaginomycotina</taxon>
        <taxon>Exobasidiomycetes</taxon>
        <taxon>Microstromatales</taxon>
        <taxon>Microstromatales incertae sedis</taxon>
        <taxon>Jaminaea</taxon>
    </lineage>
</organism>
<proteinExistence type="inferred from homology"/>
<dbReference type="InterPro" id="IPR020843">
    <property type="entry name" value="ER"/>
</dbReference>
<evidence type="ECO:0000256" key="4">
    <source>
        <dbReference type="ARBA" id="ARBA00022833"/>
    </source>
</evidence>
<dbReference type="SMART" id="SM00829">
    <property type="entry name" value="PKS_ER"/>
    <property type="match status" value="1"/>
</dbReference>
<gene>
    <name evidence="10" type="ORF">BDZ90DRAFT_278843</name>
</gene>
<evidence type="ECO:0000313" key="10">
    <source>
        <dbReference type="EMBL" id="PWN28480.1"/>
    </source>
</evidence>
<dbReference type="PROSITE" id="PS00059">
    <property type="entry name" value="ADH_ZINC"/>
    <property type="match status" value="1"/>
</dbReference>
<dbReference type="EMBL" id="KZ819665">
    <property type="protein sequence ID" value="PWN28480.1"/>
    <property type="molecule type" value="Genomic_DNA"/>
</dbReference>
<dbReference type="PANTHER" id="PTHR43161:SF9">
    <property type="entry name" value="SORBITOL DEHYDROGENASE"/>
    <property type="match status" value="1"/>
</dbReference>
<dbReference type="Gene3D" id="3.40.50.720">
    <property type="entry name" value="NAD(P)-binding Rossmann-like Domain"/>
    <property type="match status" value="1"/>
</dbReference>
<dbReference type="PANTHER" id="PTHR43161">
    <property type="entry name" value="SORBITOL DEHYDROGENASE"/>
    <property type="match status" value="1"/>
</dbReference>
<dbReference type="Pfam" id="PF08240">
    <property type="entry name" value="ADH_N"/>
    <property type="match status" value="1"/>
</dbReference>
<name>A0A316UT71_9BASI</name>
<feature type="domain" description="Enoyl reductase (ER)" evidence="9">
    <location>
        <begin position="41"/>
        <end position="386"/>
    </location>
</feature>
<evidence type="ECO:0000313" key="11">
    <source>
        <dbReference type="Proteomes" id="UP000245884"/>
    </source>
</evidence>
<dbReference type="FunFam" id="3.40.50.720:FF:000068">
    <property type="entry name" value="Sorbitol dehydrogenase"/>
    <property type="match status" value="1"/>
</dbReference>
<dbReference type="CDD" id="cd05285">
    <property type="entry name" value="sorbitol_DH"/>
    <property type="match status" value="1"/>
</dbReference>
<dbReference type="GO" id="GO:0003939">
    <property type="term" value="F:L-iditol 2-dehydrogenase (NAD+) activity"/>
    <property type="evidence" value="ECO:0007669"/>
    <property type="project" value="TreeGrafter"/>
</dbReference>
<keyword evidence="6" id="KW-0520">NAD</keyword>
<dbReference type="InterPro" id="IPR036291">
    <property type="entry name" value="NAD(P)-bd_dom_sf"/>
</dbReference>
<keyword evidence="4 7" id="KW-0862">Zinc</keyword>
<dbReference type="GO" id="GO:0008270">
    <property type="term" value="F:zinc ion binding"/>
    <property type="evidence" value="ECO:0007669"/>
    <property type="project" value="InterPro"/>
</dbReference>
<dbReference type="InterPro" id="IPR045306">
    <property type="entry name" value="SDH-like"/>
</dbReference>
<dbReference type="Gene3D" id="3.90.180.10">
    <property type="entry name" value="Medium-chain alcohol dehydrogenases, catalytic domain"/>
    <property type="match status" value="1"/>
</dbReference>
<evidence type="ECO:0000256" key="3">
    <source>
        <dbReference type="ARBA" id="ARBA00022723"/>
    </source>
</evidence>
<dbReference type="GeneID" id="37030946"/>
<dbReference type="InterPro" id="IPR002328">
    <property type="entry name" value="ADH_Zn_CS"/>
</dbReference>
<evidence type="ECO:0000256" key="6">
    <source>
        <dbReference type="ARBA" id="ARBA00023027"/>
    </source>
</evidence>
<dbReference type="Pfam" id="PF00107">
    <property type="entry name" value="ADH_zinc_N"/>
    <property type="match status" value="1"/>
</dbReference>
<dbReference type="SUPFAM" id="SSF50129">
    <property type="entry name" value="GroES-like"/>
    <property type="match status" value="1"/>
</dbReference>
<evidence type="ECO:0000256" key="2">
    <source>
        <dbReference type="ARBA" id="ARBA00008072"/>
    </source>
</evidence>
<protein>
    <submittedName>
        <fullName evidence="10">Putative xylitol dehydrogenase</fullName>
    </submittedName>
</protein>
<dbReference type="InterPro" id="IPR013149">
    <property type="entry name" value="ADH-like_C"/>
</dbReference>
<comment type="cofactor">
    <cofactor evidence="1 7">
        <name>Zn(2+)</name>
        <dbReference type="ChEBI" id="CHEBI:29105"/>
    </cofactor>
</comment>
<comment type="similarity">
    <text evidence="2 7">Belongs to the zinc-containing alcohol dehydrogenase family.</text>
</comment>
<evidence type="ECO:0000259" key="9">
    <source>
        <dbReference type="SMART" id="SM00829"/>
    </source>
</evidence>